<dbReference type="RefSeq" id="WP_252884542.1">
    <property type="nucleotide sequence ID" value="NZ_CP099599.1"/>
</dbReference>
<evidence type="ECO:0000313" key="1">
    <source>
        <dbReference type="EMBL" id="UST83308.1"/>
    </source>
</evidence>
<evidence type="ECO:0000313" key="2">
    <source>
        <dbReference type="Proteomes" id="UP001056851"/>
    </source>
</evidence>
<gene>
    <name evidence="1" type="ORF">NF677_17385</name>
</gene>
<organism evidence="1 2">
    <name type="scientific">Pseudomonas siliginis</name>
    <dbReference type="NCBI Taxonomy" id="2842346"/>
    <lineage>
        <taxon>Bacteria</taxon>
        <taxon>Pseudomonadati</taxon>
        <taxon>Pseudomonadota</taxon>
        <taxon>Gammaproteobacteria</taxon>
        <taxon>Pseudomonadales</taxon>
        <taxon>Pseudomonadaceae</taxon>
        <taxon>Pseudomonas</taxon>
    </lineage>
</organism>
<dbReference type="EMBL" id="CP099599">
    <property type="protein sequence ID" value="UST83308.1"/>
    <property type="molecule type" value="Genomic_DNA"/>
</dbReference>
<name>A0ABY5C8Q4_9PSED</name>
<proteinExistence type="predicted"/>
<reference evidence="1" key="1">
    <citation type="submission" date="2022-06" db="EMBL/GenBank/DDBJ databases">
        <title>Investigating genetic diversity within the most abundant and prevalent non-pathogenic leaf-associated bacterial species interacting with Arabidopsis thaliana in natural habitats.</title>
        <authorList>
            <person name="Ramirez-Sanchez D."/>
            <person name="Gibelin-Viala C."/>
            <person name="Mayjonade B."/>
            <person name="Duflos R."/>
            <person name="Belmonte E."/>
            <person name="Pailler V."/>
            <person name="Bartoli C."/>
            <person name="Carrere S."/>
            <person name="Vailleau F."/>
            <person name="Roux F."/>
        </authorList>
    </citation>
    <scope>NUCLEOTIDE SEQUENCE</scope>
    <source>
        <strain evidence="1">OTU6ESPEB1</strain>
    </source>
</reference>
<dbReference type="Proteomes" id="UP001056851">
    <property type="component" value="Chromosome"/>
</dbReference>
<sequence>MSKLTIADIVNEKVEAVVYGIPIGGSIGNSKDFSNGLNQGQAGAADLVRATAISIGGRCIPVSLILVVFGGGAASDNKCGKGDPDEKMWTIPLNSPVAIFREEVAKLGTLVAEVQGGIGILGLSISFSGVRENNGVISGRVIINWEENIAGQRVVIVRQSLAFSITGRARIYEDSFDVIWGVRVSVYVDVYAKLNPNNICVESRARWPGGNVGDTHCEPF</sequence>
<accession>A0ABY5C8Q4</accession>
<protein>
    <submittedName>
        <fullName evidence="1">Uncharacterized protein</fullName>
    </submittedName>
</protein>
<keyword evidence="2" id="KW-1185">Reference proteome</keyword>